<organism evidence="1 2">
    <name type="scientific">Panagrellus redivivus</name>
    <name type="common">Microworm</name>
    <dbReference type="NCBI Taxonomy" id="6233"/>
    <lineage>
        <taxon>Eukaryota</taxon>
        <taxon>Metazoa</taxon>
        <taxon>Ecdysozoa</taxon>
        <taxon>Nematoda</taxon>
        <taxon>Chromadorea</taxon>
        <taxon>Rhabditida</taxon>
        <taxon>Tylenchina</taxon>
        <taxon>Panagrolaimomorpha</taxon>
        <taxon>Panagrolaimoidea</taxon>
        <taxon>Panagrolaimidae</taxon>
        <taxon>Panagrellus</taxon>
    </lineage>
</organism>
<proteinExistence type="predicted"/>
<reference evidence="1" key="1">
    <citation type="journal article" date="2013" name="Genetics">
        <title>The draft genome and transcriptome of Panagrellus redivivus are shaped by the harsh demands of a free-living lifestyle.</title>
        <authorList>
            <person name="Srinivasan J."/>
            <person name="Dillman A.R."/>
            <person name="Macchietto M.G."/>
            <person name="Heikkinen L."/>
            <person name="Lakso M."/>
            <person name="Fracchia K.M."/>
            <person name="Antoshechkin I."/>
            <person name="Mortazavi A."/>
            <person name="Wong G."/>
            <person name="Sternberg P.W."/>
        </authorList>
    </citation>
    <scope>NUCLEOTIDE SEQUENCE [LARGE SCALE GENOMIC DNA]</scope>
    <source>
        <strain evidence="1">MT8872</strain>
    </source>
</reference>
<dbReference type="AlphaFoldDB" id="A0A7E4VVW2"/>
<dbReference type="WBParaSite" id="Pan_g3726.t1">
    <property type="protein sequence ID" value="Pan_g3726.t1"/>
    <property type="gene ID" value="Pan_g3726"/>
</dbReference>
<protein>
    <submittedName>
        <fullName evidence="2">PK_Tyr_Ser-Thr domain-containing protein</fullName>
    </submittedName>
</protein>
<reference evidence="2" key="2">
    <citation type="submission" date="2020-10" db="UniProtKB">
        <authorList>
            <consortium name="WormBaseParasite"/>
        </authorList>
    </citation>
    <scope>IDENTIFICATION</scope>
</reference>
<name>A0A7E4VVW2_PANRE</name>
<dbReference type="Proteomes" id="UP000492821">
    <property type="component" value="Unassembled WGS sequence"/>
</dbReference>
<evidence type="ECO:0000313" key="2">
    <source>
        <dbReference type="WBParaSite" id="Pan_g3726.t1"/>
    </source>
</evidence>
<keyword evidence="1" id="KW-1185">Reference proteome</keyword>
<evidence type="ECO:0000313" key="1">
    <source>
        <dbReference type="Proteomes" id="UP000492821"/>
    </source>
</evidence>
<accession>A0A7E4VVW2</accession>
<sequence>MELELLERLTSMPTFSESRKPEIHSLANQCMKEANPSTSMFDDRRQCLGVGNFTTRVQRKYKKTKLMKT</sequence>